<dbReference type="Proteomes" id="UP001175271">
    <property type="component" value="Unassembled WGS sequence"/>
</dbReference>
<feature type="region of interest" description="Disordered" evidence="1">
    <location>
        <begin position="1"/>
        <end position="21"/>
    </location>
</feature>
<accession>A0AA39HVP2</accession>
<keyword evidence="3" id="KW-1185">Reference proteome</keyword>
<gene>
    <name evidence="2" type="ORF">QR680_005780</name>
</gene>
<sequence>MSTALYATSSVGTSPPPSAVRPRLLDSTDSLALFPSVQRRQLRSAEDASVHRPASSSGFHRHFARLNARQAHENMIYSYGNHAGCPVEPTIATSASSYLNDDGRRIEIEKIPHGLVKQNRMLFAGSRPSSVSPQEQSSRMRLSRRTSEPFADEEPPLPRGMPTSSYLLRKSQENLLARRLEDEHGHQDPTYRTIIMFNDRSRSRRATFNAKVHSSPRSRSVGVAEHFVVARPALSVALESSPTPHSSEFLDIITQKKDDSPLSPNTIRRNCKHMMDFVNSRGCSLSPDEEGYESQEGAFKDSATNEEMISMSDALTNSQLLLTELQKPKNVYNSDGSLGSSSPSGSVISDVEIAKLKDDEIRRLEVELGNAQECNQQLMAQMGMMARKDVVGIKVSGQRLTML</sequence>
<evidence type="ECO:0000256" key="1">
    <source>
        <dbReference type="SAM" id="MobiDB-lite"/>
    </source>
</evidence>
<dbReference type="AlphaFoldDB" id="A0AA39HVP2"/>
<evidence type="ECO:0000313" key="3">
    <source>
        <dbReference type="Proteomes" id="UP001175271"/>
    </source>
</evidence>
<feature type="region of interest" description="Disordered" evidence="1">
    <location>
        <begin position="124"/>
        <end position="164"/>
    </location>
</feature>
<feature type="compositionally biased region" description="Polar residues" evidence="1">
    <location>
        <begin position="1"/>
        <end position="13"/>
    </location>
</feature>
<reference evidence="2" key="1">
    <citation type="submission" date="2023-06" db="EMBL/GenBank/DDBJ databases">
        <title>Genomic analysis of the entomopathogenic nematode Steinernema hermaphroditum.</title>
        <authorList>
            <person name="Schwarz E.M."/>
            <person name="Heppert J.K."/>
            <person name="Baniya A."/>
            <person name="Schwartz H.T."/>
            <person name="Tan C.-H."/>
            <person name="Antoshechkin I."/>
            <person name="Sternberg P.W."/>
            <person name="Goodrich-Blair H."/>
            <person name="Dillman A.R."/>
        </authorList>
    </citation>
    <scope>NUCLEOTIDE SEQUENCE</scope>
    <source>
        <strain evidence="2">PS9179</strain>
        <tissue evidence="2">Whole animal</tissue>
    </source>
</reference>
<feature type="compositionally biased region" description="Polar residues" evidence="1">
    <location>
        <begin position="127"/>
        <end position="140"/>
    </location>
</feature>
<comment type="caution">
    <text evidence="2">The sequence shown here is derived from an EMBL/GenBank/DDBJ whole genome shotgun (WGS) entry which is preliminary data.</text>
</comment>
<protein>
    <submittedName>
        <fullName evidence="2">Uncharacterized protein</fullName>
    </submittedName>
</protein>
<evidence type="ECO:0000313" key="2">
    <source>
        <dbReference type="EMBL" id="KAK0411684.1"/>
    </source>
</evidence>
<name>A0AA39HVP2_9BILA</name>
<organism evidence="2 3">
    <name type="scientific">Steinernema hermaphroditum</name>
    <dbReference type="NCBI Taxonomy" id="289476"/>
    <lineage>
        <taxon>Eukaryota</taxon>
        <taxon>Metazoa</taxon>
        <taxon>Ecdysozoa</taxon>
        <taxon>Nematoda</taxon>
        <taxon>Chromadorea</taxon>
        <taxon>Rhabditida</taxon>
        <taxon>Tylenchina</taxon>
        <taxon>Panagrolaimomorpha</taxon>
        <taxon>Strongyloidoidea</taxon>
        <taxon>Steinernematidae</taxon>
        <taxon>Steinernema</taxon>
    </lineage>
</organism>
<proteinExistence type="predicted"/>
<dbReference type="EMBL" id="JAUCMV010000003">
    <property type="protein sequence ID" value="KAK0411684.1"/>
    <property type="molecule type" value="Genomic_DNA"/>
</dbReference>